<evidence type="ECO:0000259" key="1">
    <source>
        <dbReference type="Pfam" id="PF01208"/>
    </source>
</evidence>
<reference evidence="2" key="1">
    <citation type="submission" date="2020-10" db="EMBL/GenBank/DDBJ databases">
        <authorList>
            <person name="Gilroy R."/>
        </authorList>
    </citation>
    <scope>NUCLEOTIDE SEQUENCE</scope>
    <source>
        <strain evidence="2">ChiBcec15-4380</strain>
    </source>
</reference>
<proteinExistence type="predicted"/>
<dbReference type="Gene3D" id="3.20.20.210">
    <property type="match status" value="1"/>
</dbReference>
<dbReference type="SUPFAM" id="SSF51726">
    <property type="entry name" value="UROD/MetE-like"/>
    <property type="match status" value="1"/>
</dbReference>
<organism evidence="2 3">
    <name type="scientific">Candidatus Avoscillospira avicola</name>
    <dbReference type="NCBI Taxonomy" id="2840706"/>
    <lineage>
        <taxon>Bacteria</taxon>
        <taxon>Bacillati</taxon>
        <taxon>Bacillota</taxon>
        <taxon>Clostridia</taxon>
        <taxon>Eubacteriales</taxon>
        <taxon>Oscillospiraceae</taxon>
        <taxon>Oscillospiraceae incertae sedis</taxon>
        <taxon>Candidatus Avoscillospira</taxon>
    </lineage>
</organism>
<name>A0A9D1DGZ0_9FIRM</name>
<dbReference type="AlphaFoldDB" id="A0A9D1DGZ0"/>
<dbReference type="GO" id="GO:0032259">
    <property type="term" value="P:methylation"/>
    <property type="evidence" value="ECO:0007669"/>
    <property type="project" value="UniProtKB-KW"/>
</dbReference>
<comment type="caution">
    <text evidence="2">The sequence shown here is derived from an EMBL/GenBank/DDBJ whole genome shotgun (WGS) entry which is preliminary data.</text>
</comment>
<protein>
    <submittedName>
        <fullName evidence="2">Methyltransferase</fullName>
    </submittedName>
</protein>
<evidence type="ECO:0000313" key="3">
    <source>
        <dbReference type="Proteomes" id="UP000824239"/>
    </source>
</evidence>
<sequence>MTSRKLVYDTLEFRNPSRVPRQMWTLPWAERAYPREMQALRERFPDDIGGVAPVLRQQPRTEGDMYASGQYTDEWGCVFTNIYEGIIGEVKHPQIPAEDTQWETADKVCVPEELLSFEISEVNAACAQSEKFLLCGACPRPFEQLQFIRGTENLYMDLMDPPAGMLAFLRRMHTFYCDLLEKWAKTDVDALNFMDDWGAQRSLLIPPEMWKQYFLPLYRDYIDIAHRHGKKAFMHSDGYILDILPDLIDAGLDAVNSQLFCMGLEQLRPFRGKITFWGEIDRQNLLPRGTVDEVRAAVRQVYDTLWNQGGCIAQLEFGPGAKPENVEAVYETWNTLPIL</sequence>
<accession>A0A9D1DGZ0</accession>
<dbReference type="InterPro" id="IPR038071">
    <property type="entry name" value="UROD/MetE-like_sf"/>
</dbReference>
<dbReference type="InterPro" id="IPR000257">
    <property type="entry name" value="Uroporphyrinogen_deCOase"/>
</dbReference>
<dbReference type="GO" id="GO:0004853">
    <property type="term" value="F:uroporphyrinogen decarboxylase activity"/>
    <property type="evidence" value="ECO:0007669"/>
    <property type="project" value="InterPro"/>
</dbReference>
<evidence type="ECO:0000313" key="2">
    <source>
        <dbReference type="EMBL" id="HIR50431.1"/>
    </source>
</evidence>
<gene>
    <name evidence="2" type="ORF">IAA53_03965</name>
</gene>
<dbReference type="Proteomes" id="UP000824239">
    <property type="component" value="Unassembled WGS sequence"/>
</dbReference>
<feature type="domain" description="Uroporphyrinogen decarboxylase (URO-D)" evidence="1">
    <location>
        <begin position="89"/>
        <end position="333"/>
    </location>
</feature>
<dbReference type="Pfam" id="PF01208">
    <property type="entry name" value="URO-D"/>
    <property type="match status" value="1"/>
</dbReference>
<reference evidence="2" key="2">
    <citation type="journal article" date="2021" name="PeerJ">
        <title>Extensive microbial diversity within the chicken gut microbiome revealed by metagenomics and culture.</title>
        <authorList>
            <person name="Gilroy R."/>
            <person name="Ravi A."/>
            <person name="Getino M."/>
            <person name="Pursley I."/>
            <person name="Horton D.L."/>
            <person name="Alikhan N.F."/>
            <person name="Baker D."/>
            <person name="Gharbi K."/>
            <person name="Hall N."/>
            <person name="Watson M."/>
            <person name="Adriaenssens E.M."/>
            <person name="Foster-Nyarko E."/>
            <person name="Jarju S."/>
            <person name="Secka A."/>
            <person name="Antonio M."/>
            <person name="Oren A."/>
            <person name="Chaudhuri R.R."/>
            <person name="La Ragione R."/>
            <person name="Hildebrand F."/>
            <person name="Pallen M.J."/>
        </authorList>
    </citation>
    <scope>NUCLEOTIDE SEQUENCE</scope>
    <source>
        <strain evidence="2">ChiBcec15-4380</strain>
    </source>
</reference>
<dbReference type="GO" id="GO:0006779">
    <property type="term" value="P:porphyrin-containing compound biosynthetic process"/>
    <property type="evidence" value="ECO:0007669"/>
    <property type="project" value="InterPro"/>
</dbReference>
<keyword evidence="2" id="KW-0489">Methyltransferase</keyword>
<dbReference type="EMBL" id="DVHE01000032">
    <property type="protein sequence ID" value="HIR50431.1"/>
    <property type="molecule type" value="Genomic_DNA"/>
</dbReference>
<dbReference type="GO" id="GO:0008168">
    <property type="term" value="F:methyltransferase activity"/>
    <property type="evidence" value="ECO:0007669"/>
    <property type="project" value="UniProtKB-KW"/>
</dbReference>
<keyword evidence="2" id="KW-0808">Transferase</keyword>